<dbReference type="Pfam" id="PF00218">
    <property type="entry name" value="IGPS"/>
    <property type="match status" value="1"/>
</dbReference>
<dbReference type="InterPro" id="IPR013785">
    <property type="entry name" value="Aldolase_TIM"/>
</dbReference>
<dbReference type="EC" id="4.1.1.48" evidence="8"/>
<keyword evidence="7 8" id="KW-0456">Lyase</keyword>
<keyword evidence="4 8" id="KW-0210">Decarboxylase</keyword>
<evidence type="ECO:0000256" key="8">
    <source>
        <dbReference type="HAMAP-Rule" id="MF_00134"/>
    </source>
</evidence>
<keyword evidence="5 8" id="KW-0822">Tryptophan biosynthesis</keyword>
<dbReference type="SUPFAM" id="SSF51366">
    <property type="entry name" value="Ribulose-phoshate binding barrel"/>
    <property type="match status" value="1"/>
</dbReference>
<dbReference type="InterPro" id="IPR013798">
    <property type="entry name" value="Indole-3-glycerol_P_synth_dom"/>
</dbReference>
<dbReference type="PANTHER" id="PTHR22854:SF2">
    <property type="entry name" value="INDOLE-3-GLYCEROL-PHOSPHATE SYNTHASE"/>
    <property type="match status" value="1"/>
</dbReference>
<comment type="caution">
    <text evidence="10">The sequence shown here is derived from an EMBL/GenBank/DDBJ whole genome shotgun (WGS) entry which is preliminary data.</text>
</comment>
<keyword evidence="11" id="KW-1185">Reference proteome</keyword>
<dbReference type="PANTHER" id="PTHR22854">
    <property type="entry name" value="TRYPTOPHAN BIOSYNTHESIS PROTEIN"/>
    <property type="match status" value="1"/>
</dbReference>
<comment type="pathway">
    <text evidence="2 8">Amino-acid biosynthesis; L-tryptophan biosynthesis; L-tryptophan from chorismate: step 4/5.</text>
</comment>
<evidence type="ECO:0000313" key="11">
    <source>
        <dbReference type="Proteomes" id="UP000659388"/>
    </source>
</evidence>
<keyword evidence="3 8" id="KW-0028">Amino-acid biosynthesis</keyword>
<evidence type="ECO:0000256" key="4">
    <source>
        <dbReference type="ARBA" id="ARBA00022793"/>
    </source>
</evidence>
<dbReference type="Gene3D" id="3.20.20.70">
    <property type="entry name" value="Aldolase class I"/>
    <property type="match status" value="1"/>
</dbReference>
<dbReference type="GO" id="GO:0000162">
    <property type="term" value="P:L-tryptophan biosynthetic process"/>
    <property type="evidence" value="ECO:0007669"/>
    <property type="project" value="UniProtKB-UniRule"/>
</dbReference>
<accession>A0A937FAI1</accession>
<evidence type="ECO:0000256" key="1">
    <source>
        <dbReference type="ARBA" id="ARBA00001633"/>
    </source>
</evidence>
<organism evidence="10 11">
    <name type="scientific">Fulvivirga sediminis</name>
    <dbReference type="NCBI Taxonomy" id="2803949"/>
    <lineage>
        <taxon>Bacteria</taxon>
        <taxon>Pseudomonadati</taxon>
        <taxon>Bacteroidota</taxon>
        <taxon>Cytophagia</taxon>
        <taxon>Cytophagales</taxon>
        <taxon>Fulvivirgaceae</taxon>
        <taxon>Fulvivirga</taxon>
    </lineage>
</organism>
<evidence type="ECO:0000256" key="3">
    <source>
        <dbReference type="ARBA" id="ARBA00022605"/>
    </source>
</evidence>
<evidence type="ECO:0000313" key="10">
    <source>
        <dbReference type="EMBL" id="MBL3658685.1"/>
    </source>
</evidence>
<feature type="domain" description="Indole-3-glycerol phosphate synthase" evidence="9">
    <location>
        <begin position="4"/>
        <end position="254"/>
    </location>
</feature>
<comment type="catalytic activity">
    <reaction evidence="1 8">
        <text>1-(2-carboxyphenylamino)-1-deoxy-D-ribulose 5-phosphate + H(+) = (1S,2R)-1-C-(indol-3-yl)glycerol 3-phosphate + CO2 + H2O</text>
        <dbReference type="Rhea" id="RHEA:23476"/>
        <dbReference type="ChEBI" id="CHEBI:15377"/>
        <dbReference type="ChEBI" id="CHEBI:15378"/>
        <dbReference type="ChEBI" id="CHEBI:16526"/>
        <dbReference type="ChEBI" id="CHEBI:58613"/>
        <dbReference type="ChEBI" id="CHEBI:58866"/>
        <dbReference type="EC" id="4.1.1.48"/>
    </reaction>
</comment>
<dbReference type="InterPro" id="IPR011060">
    <property type="entry name" value="RibuloseP-bd_barrel"/>
</dbReference>
<dbReference type="EMBL" id="JAESIY010000015">
    <property type="protein sequence ID" value="MBL3658685.1"/>
    <property type="molecule type" value="Genomic_DNA"/>
</dbReference>
<dbReference type="FunFam" id="3.20.20.70:FF:000024">
    <property type="entry name" value="Indole-3-glycerol phosphate synthase"/>
    <property type="match status" value="1"/>
</dbReference>
<dbReference type="Proteomes" id="UP000659388">
    <property type="component" value="Unassembled WGS sequence"/>
</dbReference>
<evidence type="ECO:0000256" key="7">
    <source>
        <dbReference type="ARBA" id="ARBA00023239"/>
    </source>
</evidence>
<dbReference type="HAMAP" id="MF_00134_B">
    <property type="entry name" value="IGPS_B"/>
    <property type="match status" value="1"/>
</dbReference>
<dbReference type="GO" id="GO:0004425">
    <property type="term" value="F:indole-3-glycerol-phosphate synthase activity"/>
    <property type="evidence" value="ECO:0007669"/>
    <property type="project" value="UniProtKB-UniRule"/>
</dbReference>
<evidence type="ECO:0000256" key="5">
    <source>
        <dbReference type="ARBA" id="ARBA00022822"/>
    </source>
</evidence>
<keyword evidence="6 8" id="KW-0057">Aromatic amino acid biosynthesis</keyword>
<dbReference type="GO" id="GO:0004640">
    <property type="term" value="F:phosphoribosylanthranilate isomerase activity"/>
    <property type="evidence" value="ECO:0007669"/>
    <property type="project" value="TreeGrafter"/>
</dbReference>
<dbReference type="InterPro" id="IPR001468">
    <property type="entry name" value="Indole-3-GlycerolPSynthase_CS"/>
</dbReference>
<sequence length="271" mass="30287">MNILEEIVAHKRKEVSEKKNLFPVRLLEQSIFFHTQSVSLKKYILREDKSGIIAEIKRKSPSKGVINPNVSIERTSIGYMQAGASALSVLTDTKFFGGKNEDLTTARKFNFCPILRKDFTVDEYQIIEAKSIGADAILLIAAVLTPEEVKSLAKLAHSLGLEVLLEVHNEAELERSFNEYIDLLGVNNRDLASFKVDLNTSISLSEKVPHGVVKVAESGINQPEDIELLKSHGFEGFLIGERFMRSARPEKSAESFIEKLSLHDKVNYAKA</sequence>
<comment type="similarity">
    <text evidence="8">Belongs to the TrpC family.</text>
</comment>
<dbReference type="CDD" id="cd00331">
    <property type="entry name" value="IGPS"/>
    <property type="match status" value="1"/>
</dbReference>
<dbReference type="RefSeq" id="WP_202246479.1">
    <property type="nucleotide sequence ID" value="NZ_JAESIY010000015.1"/>
</dbReference>
<evidence type="ECO:0000256" key="2">
    <source>
        <dbReference type="ARBA" id="ARBA00004696"/>
    </source>
</evidence>
<dbReference type="NCBIfam" id="NF001377">
    <property type="entry name" value="PRK00278.2-4"/>
    <property type="match status" value="1"/>
</dbReference>
<reference evidence="10" key="1">
    <citation type="submission" date="2021-01" db="EMBL/GenBank/DDBJ databases">
        <title>Fulvivirga kasyanovii gen. nov., sp nov., a novel member of the phylum Bacteroidetes isolated from seawater in a mussel farm.</title>
        <authorList>
            <person name="Zhao L.-H."/>
            <person name="Wang Z.-J."/>
        </authorList>
    </citation>
    <scope>NUCLEOTIDE SEQUENCE</scope>
    <source>
        <strain evidence="10">2943</strain>
    </source>
</reference>
<gene>
    <name evidence="8 10" type="primary">trpC</name>
    <name evidence="10" type="ORF">JL102_21215</name>
</gene>
<name>A0A937FAI1_9BACT</name>
<protein>
    <recommendedName>
        <fullName evidence="8">Indole-3-glycerol phosphate synthase</fullName>
        <shortName evidence="8">IGPS</shortName>
        <ecNumber evidence="8">4.1.1.48</ecNumber>
    </recommendedName>
</protein>
<proteinExistence type="inferred from homology"/>
<evidence type="ECO:0000259" key="9">
    <source>
        <dbReference type="Pfam" id="PF00218"/>
    </source>
</evidence>
<dbReference type="AlphaFoldDB" id="A0A937FAI1"/>
<evidence type="ECO:0000256" key="6">
    <source>
        <dbReference type="ARBA" id="ARBA00023141"/>
    </source>
</evidence>
<dbReference type="PROSITE" id="PS00614">
    <property type="entry name" value="IGPS"/>
    <property type="match status" value="1"/>
</dbReference>
<dbReference type="InterPro" id="IPR045186">
    <property type="entry name" value="Indole-3-glycerol_P_synth"/>
</dbReference>